<evidence type="ECO:0000256" key="2">
    <source>
        <dbReference type="ARBA" id="ARBA00022475"/>
    </source>
</evidence>
<name>A0ABD4EC95_STALU</name>
<keyword evidence="3 6" id="KW-0812">Transmembrane</keyword>
<dbReference type="Proteomes" id="UP000070063">
    <property type="component" value="Unassembled WGS sequence"/>
</dbReference>
<evidence type="ECO:0000313" key="8">
    <source>
        <dbReference type="Proteomes" id="UP000070063"/>
    </source>
</evidence>
<reference evidence="7 8" key="1">
    <citation type="submission" date="2016-01" db="EMBL/GenBank/DDBJ databases">
        <authorList>
            <person name="Mitreva M."/>
            <person name="Pepin K.H."/>
            <person name="Mihindukulasuriya K.A."/>
            <person name="Fulton R."/>
            <person name="Fronick C."/>
            <person name="O'Laughlin M."/>
            <person name="Miner T."/>
            <person name="Herter B."/>
            <person name="Rosa B.A."/>
            <person name="Cordes M."/>
            <person name="Tomlinson C."/>
            <person name="Wollam A."/>
            <person name="Palsikar V.B."/>
            <person name="Mardis E.R."/>
            <person name="Wilson R.K."/>
        </authorList>
    </citation>
    <scope>NUCLEOTIDE SEQUENCE [LARGE SCALE GENOMIC DNA]</scope>
    <source>
        <strain evidence="7 8">MJR7738</strain>
    </source>
</reference>
<dbReference type="EMBL" id="LRQI01000095">
    <property type="protein sequence ID" value="KXA36146.1"/>
    <property type="molecule type" value="Genomic_DNA"/>
</dbReference>
<feature type="transmembrane region" description="Helical" evidence="6">
    <location>
        <begin position="156"/>
        <end position="176"/>
    </location>
</feature>
<comment type="subcellular location">
    <subcellularLocation>
        <location evidence="1">Cell membrane</location>
        <topology evidence="1">Multi-pass membrane protein</topology>
    </subcellularLocation>
</comment>
<keyword evidence="2" id="KW-1003">Cell membrane</keyword>
<sequence>MLSKFLKGRVTHMFQAISHGFLLALGLILPLGAQNVFVFNQGANHKHFISTLPVIITAGLCDSVLILLAVLGVSLILISLPMLQLVIFLVGFIFLLYIARSLWREQPADLKSQPPMSAKKQISFTLSVSLLNPHAIMDTIGVIGTSSTLYQGLDKWLFTFATISVSWFWFILLAIIGKVIGHLDKTGKYITLLNKISSLIILIVACIIVKNMIQLIIKI</sequence>
<dbReference type="PANTHER" id="PTHR30086:SF20">
    <property type="entry name" value="ARGININE EXPORTER PROTEIN ARGO-RELATED"/>
    <property type="match status" value="1"/>
</dbReference>
<dbReference type="PANTHER" id="PTHR30086">
    <property type="entry name" value="ARGININE EXPORTER PROTEIN ARGO"/>
    <property type="match status" value="1"/>
</dbReference>
<comment type="caution">
    <text evidence="7">The sequence shown here is derived from an EMBL/GenBank/DDBJ whole genome shotgun (WGS) entry which is preliminary data.</text>
</comment>
<dbReference type="GO" id="GO:0005886">
    <property type="term" value="C:plasma membrane"/>
    <property type="evidence" value="ECO:0007669"/>
    <property type="project" value="UniProtKB-SubCell"/>
</dbReference>
<organism evidence="7 8">
    <name type="scientific">Staphylococcus lugdunensis</name>
    <dbReference type="NCBI Taxonomy" id="28035"/>
    <lineage>
        <taxon>Bacteria</taxon>
        <taxon>Bacillati</taxon>
        <taxon>Bacillota</taxon>
        <taxon>Bacilli</taxon>
        <taxon>Bacillales</taxon>
        <taxon>Staphylococcaceae</taxon>
        <taxon>Staphylococcus</taxon>
    </lineage>
</organism>
<evidence type="ECO:0000256" key="4">
    <source>
        <dbReference type="ARBA" id="ARBA00022989"/>
    </source>
</evidence>
<dbReference type="AlphaFoldDB" id="A0ABD4EC95"/>
<feature type="transmembrane region" description="Helical" evidence="6">
    <location>
        <begin position="20"/>
        <end position="39"/>
    </location>
</feature>
<feature type="transmembrane region" description="Helical" evidence="6">
    <location>
        <begin position="51"/>
        <end position="77"/>
    </location>
</feature>
<keyword evidence="5 6" id="KW-0472">Membrane</keyword>
<evidence type="ECO:0000256" key="3">
    <source>
        <dbReference type="ARBA" id="ARBA00022692"/>
    </source>
</evidence>
<evidence type="ECO:0000256" key="6">
    <source>
        <dbReference type="SAM" id="Phobius"/>
    </source>
</evidence>
<proteinExistence type="predicted"/>
<evidence type="ECO:0000313" key="7">
    <source>
        <dbReference type="EMBL" id="KXA36146.1"/>
    </source>
</evidence>
<keyword evidence="4 6" id="KW-1133">Transmembrane helix</keyword>
<feature type="transmembrane region" description="Helical" evidence="6">
    <location>
        <begin position="83"/>
        <end position="103"/>
    </location>
</feature>
<evidence type="ECO:0000256" key="5">
    <source>
        <dbReference type="ARBA" id="ARBA00023136"/>
    </source>
</evidence>
<dbReference type="Pfam" id="PF01810">
    <property type="entry name" value="LysE"/>
    <property type="match status" value="1"/>
</dbReference>
<accession>A0ABD4EC95</accession>
<protein>
    <submittedName>
        <fullName evidence="7">Translocator protein, LysE family</fullName>
    </submittedName>
</protein>
<feature type="transmembrane region" description="Helical" evidence="6">
    <location>
        <begin position="196"/>
        <end position="217"/>
    </location>
</feature>
<gene>
    <name evidence="7" type="ORF">HMPREF3225_02374</name>
</gene>
<evidence type="ECO:0000256" key="1">
    <source>
        <dbReference type="ARBA" id="ARBA00004651"/>
    </source>
</evidence>
<dbReference type="InterPro" id="IPR001123">
    <property type="entry name" value="LeuE-type"/>
</dbReference>